<dbReference type="PANTHER" id="PTHR46036">
    <property type="entry name" value="LACTOYLGLUTATHIONE LYASE"/>
    <property type="match status" value="1"/>
</dbReference>
<dbReference type="GO" id="GO:0005737">
    <property type="term" value="C:cytoplasm"/>
    <property type="evidence" value="ECO:0007669"/>
    <property type="project" value="TreeGrafter"/>
</dbReference>
<dbReference type="SUPFAM" id="SSF54593">
    <property type="entry name" value="Glyoxalase/Bleomycin resistance protein/Dihydroxybiphenyl dioxygenase"/>
    <property type="match status" value="1"/>
</dbReference>
<dbReference type="Pfam" id="PF00903">
    <property type="entry name" value="Glyoxalase"/>
    <property type="match status" value="1"/>
</dbReference>
<evidence type="ECO:0000313" key="3">
    <source>
        <dbReference type="Proteomes" id="UP000230069"/>
    </source>
</evidence>
<sequence length="128" mass="14677">MQLLRKIDVPEEKYTSAFVAFGPDESHFFLEMRYNYGVDGMDTQDGFGHFGITAQDVGKMVEDIRAKDGVITRERGTLNGENSFNSVVAYVEDYNYTYKLIERDPTPEPLCQVMLRVPNLVSSFTKRF</sequence>
<dbReference type="PANTHER" id="PTHR46036:SF2">
    <property type="entry name" value="LACTOYLGLUTATHIONE LYASE GLX1"/>
    <property type="match status" value="1"/>
</dbReference>
<reference evidence="2 3" key="1">
    <citation type="submission" date="2017-09" db="EMBL/GenBank/DDBJ databases">
        <title>WGS assembly of Aquilegia coerulea Goldsmith.</title>
        <authorList>
            <person name="Hodges S."/>
            <person name="Kramer E."/>
            <person name="Nordborg M."/>
            <person name="Tomkins J."/>
            <person name="Borevitz J."/>
            <person name="Derieg N."/>
            <person name="Yan J."/>
            <person name="Mihaltcheva S."/>
            <person name="Hayes R.D."/>
            <person name="Rokhsar D."/>
        </authorList>
    </citation>
    <scope>NUCLEOTIDE SEQUENCE [LARGE SCALE GENOMIC DNA]</scope>
    <source>
        <strain evidence="3">cv. Goldsmith</strain>
    </source>
</reference>
<dbReference type="EMBL" id="KZ305023">
    <property type="protein sequence ID" value="PIA57766.1"/>
    <property type="molecule type" value="Genomic_DNA"/>
</dbReference>
<accession>A0A2G5EPS4</accession>
<dbReference type="GO" id="GO:0019243">
    <property type="term" value="P:methylglyoxal catabolic process to D-lactate via S-lactoyl-glutathione"/>
    <property type="evidence" value="ECO:0007669"/>
    <property type="project" value="TreeGrafter"/>
</dbReference>
<dbReference type="AlphaFoldDB" id="A0A2G5EPS4"/>
<protein>
    <recommendedName>
        <fullName evidence="1">VOC domain-containing protein</fullName>
    </recommendedName>
</protein>
<dbReference type="Gene3D" id="3.10.180.10">
    <property type="entry name" value="2,3-Dihydroxybiphenyl 1,2-Dioxygenase, domain 1"/>
    <property type="match status" value="1"/>
</dbReference>
<dbReference type="PROSITE" id="PS51819">
    <property type="entry name" value="VOC"/>
    <property type="match status" value="1"/>
</dbReference>
<name>A0A2G5EPS4_AQUCA</name>
<dbReference type="STRING" id="218851.A0A2G5EPS4"/>
<keyword evidence="3" id="KW-1185">Reference proteome</keyword>
<gene>
    <name evidence="2" type="ORF">AQUCO_00600472v1</name>
</gene>
<dbReference type="OrthoDB" id="16820at2759"/>
<dbReference type="InterPro" id="IPR037523">
    <property type="entry name" value="VOC_core"/>
</dbReference>
<dbReference type="Proteomes" id="UP000230069">
    <property type="component" value="Unassembled WGS sequence"/>
</dbReference>
<evidence type="ECO:0000259" key="1">
    <source>
        <dbReference type="PROSITE" id="PS51819"/>
    </source>
</evidence>
<dbReference type="InterPro" id="IPR004360">
    <property type="entry name" value="Glyas_Fos-R_dOase_dom"/>
</dbReference>
<dbReference type="InParanoid" id="A0A2G5EPS4"/>
<dbReference type="GO" id="GO:0004462">
    <property type="term" value="F:lactoylglutathione lyase activity"/>
    <property type="evidence" value="ECO:0007669"/>
    <property type="project" value="TreeGrafter"/>
</dbReference>
<evidence type="ECO:0000313" key="2">
    <source>
        <dbReference type="EMBL" id="PIA57766.1"/>
    </source>
</evidence>
<organism evidence="2 3">
    <name type="scientific">Aquilegia coerulea</name>
    <name type="common">Rocky mountain columbine</name>
    <dbReference type="NCBI Taxonomy" id="218851"/>
    <lineage>
        <taxon>Eukaryota</taxon>
        <taxon>Viridiplantae</taxon>
        <taxon>Streptophyta</taxon>
        <taxon>Embryophyta</taxon>
        <taxon>Tracheophyta</taxon>
        <taxon>Spermatophyta</taxon>
        <taxon>Magnoliopsida</taxon>
        <taxon>Ranunculales</taxon>
        <taxon>Ranunculaceae</taxon>
        <taxon>Thalictroideae</taxon>
        <taxon>Aquilegia</taxon>
    </lineage>
</organism>
<feature type="domain" description="VOC" evidence="1">
    <location>
        <begin position="1"/>
        <end position="103"/>
    </location>
</feature>
<dbReference type="InterPro" id="IPR029068">
    <property type="entry name" value="Glyas_Bleomycin-R_OHBP_Dase"/>
</dbReference>
<proteinExistence type="predicted"/>